<keyword evidence="7" id="KW-0732">Signal</keyword>
<keyword evidence="6" id="KW-0165">Cleavage on pair of basic residues</keyword>
<comment type="subunit">
    <text evidence="11">Interacts with NTSR1. Interacts with SORT1. Interacts with SORL1.</text>
</comment>
<evidence type="ECO:0000256" key="9">
    <source>
        <dbReference type="ARBA" id="ARBA00023329"/>
    </source>
</evidence>
<comment type="subcellular location">
    <subcellularLocation>
        <location evidence="1">Cytoplasmic vesicle</location>
        <location evidence="1">Secretory vesicle</location>
    </subcellularLocation>
    <subcellularLocation>
        <location evidence="2">Secreted</location>
    </subcellularLocation>
</comment>
<dbReference type="PRINTS" id="PR01668">
    <property type="entry name" value="NEUROTENSIN"/>
</dbReference>
<keyword evidence="8" id="KW-0838">Vasoactive</keyword>
<dbReference type="AlphaFoldDB" id="A0AAV2KXQ5"/>
<feature type="compositionally biased region" description="Basic residues" evidence="12">
    <location>
        <begin position="168"/>
        <end position="181"/>
    </location>
</feature>
<sequence length="188" mass="21585">MLCLGSLLHPYSRLTQFRQVWDSLRFPLLGCPMFNEEMQVQTVCAVLLCFTCGALCSELDLDQRALTQEILSSLFSAKMRPQSAPFWRVSLSTLCRLVSEADEGRSQEVEEAELSQTGPAPLNEQLYGLRVLCQRLQEREQQLQQDSSELLDLNNVPAKRRTPYILKKRASTRSKPRRPYILKRSADY</sequence>
<name>A0AAV2KXQ5_KNICA</name>
<proteinExistence type="inferred from homology"/>
<dbReference type="PANTHER" id="PTHR15356">
    <property type="entry name" value="NEUROTENSIN/NEUROMEDIN N"/>
    <property type="match status" value="1"/>
</dbReference>
<dbReference type="PANTHER" id="PTHR15356:SF0">
    <property type="entry name" value="NEUROTENSIN_NEUROMEDIN N"/>
    <property type="match status" value="1"/>
</dbReference>
<evidence type="ECO:0000313" key="14">
    <source>
        <dbReference type="Proteomes" id="UP001497482"/>
    </source>
</evidence>
<dbReference type="InterPro" id="IPR008055">
    <property type="entry name" value="NeurotensiN"/>
</dbReference>
<evidence type="ECO:0000256" key="4">
    <source>
        <dbReference type="ARBA" id="ARBA00016213"/>
    </source>
</evidence>
<evidence type="ECO:0000256" key="12">
    <source>
        <dbReference type="SAM" id="MobiDB-lite"/>
    </source>
</evidence>
<comment type="function">
    <text evidence="10">Neurotensin may play an endocrine or paracrine role in the regulation of fat metabolism. It causes contraction of smooth muscle.</text>
</comment>
<organism evidence="13 14">
    <name type="scientific">Knipowitschia caucasica</name>
    <name type="common">Caucasian dwarf goby</name>
    <name type="synonym">Pomatoschistus caucasicus</name>
    <dbReference type="NCBI Taxonomy" id="637954"/>
    <lineage>
        <taxon>Eukaryota</taxon>
        <taxon>Metazoa</taxon>
        <taxon>Chordata</taxon>
        <taxon>Craniata</taxon>
        <taxon>Vertebrata</taxon>
        <taxon>Euteleostomi</taxon>
        <taxon>Actinopterygii</taxon>
        <taxon>Neopterygii</taxon>
        <taxon>Teleostei</taxon>
        <taxon>Neoteleostei</taxon>
        <taxon>Acanthomorphata</taxon>
        <taxon>Gobiaria</taxon>
        <taxon>Gobiiformes</taxon>
        <taxon>Gobioidei</taxon>
        <taxon>Gobiidae</taxon>
        <taxon>Gobiinae</taxon>
        <taxon>Knipowitschia</taxon>
    </lineage>
</organism>
<keyword evidence="9" id="KW-0968">Cytoplasmic vesicle</keyword>
<dbReference type="Proteomes" id="UP001497482">
    <property type="component" value="Chromosome 20"/>
</dbReference>
<accession>A0AAV2KXQ5</accession>
<comment type="similarity">
    <text evidence="3">Belongs to the neurotensin family.</text>
</comment>
<reference evidence="13 14" key="1">
    <citation type="submission" date="2024-04" db="EMBL/GenBank/DDBJ databases">
        <authorList>
            <person name="Waldvogel A.-M."/>
            <person name="Schoenle A."/>
        </authorList>
    </citation>
    <scope>NUCLEOTIDE SEQUENCE [LARGE SCALE GENOMIC DNA]</scope>
</reference>
<dbReference type="EMBL" id="OZ035842">
    <property type="protein sequence ID" value="CAL1594782.1"/>
    <property type="molecule type" value="Genomic_DNA"/>
</dbReference>
<dbReference type="Pfam" id="PF07421">
    <property type="entry name" value="Pro-NT_NN"/>
    <property type="match status" value="1"/>
</dbReference>
<evidence type="ECO:0000256" key="3">
    <source>
        <dbReference type="ARBA" id="ARBA00009827"/>
    </source>
</evidence>
<evidence type="ECO:0000256" key="11">
    <source>
        <dbReference type="ARBA" id="ARBA00046937"/>
    </source>
</evidence>
<evidence type="ECO:0000256" key="6">
    <source>
        <dbReference type="ARBA" id="ARBA00022685"/>
    </source>
</evidence>
<keyword evidence="14" id="KW-1185">Reference proteome</keyword>
<dbReference type="GO" id="GO:0005576">
    <property type="term" value="C:extracellular region"/>
    <property type="evidence" value="ECO:0007669"/>
    <property type="project" value="UniProtKB-SubCell"/>
</dbReference>
<dbReference type="GO" id="GO:0030133">
    <property type="term" value="C:transport vesicle"/>
    <property type="evidence" value="ECO:0007669"/>
    <property type="project" value="UniProtKB-SubCell"/>
</dbReference>
<evidence type="ECO:0000256" key="8">
    <source>
        <dbReference type="ARBA" id="ARBA00022858"/>
    </source>
</evidence>
<keyword evidence="5" id="KW-0964">Secreted</keyword>
<evidence type="ECO:0000256" key="7">
    <source>
        <dbReference type="ARBA" id="ARBA00022729"/>
    </source>
</evidence>
<evidence type="ECO:0000256" key="2">
    <source>
        <dbReference type="ARBA" id="ARBA00004613"/>
    </source>
</evidence>
<feature type="region of interest" description="Disordered" evidence="12">
    <location>
        <begin position="168"/>
        <end position="188"/>
    </location>
</feature>
<evidence type="ECO:0000313" key="13">
    <source>
        <dbReference type="EMBL" id="CAL1594782.1"/>
    </source>
</evidence>
<evidence type="ECO:0000256" key="5">
    <source>
        <dbReference type="ARBA" id="ARBA00022525"/>
    </source>
</evidence>
<dbReference type="GO" id="GO:0005184">
    <property type="term" value="F:neuropeptide hormone activity"/>
    <property type="evidence" value="ECO:0007669"/>
    <property type="project" value="InterPro"/>
</dbReference>
<protein>
    <recommendedName>
        <fullName evidence="4">Neurotensin/neuromedin N</fullName>
    </recommendedName>
</protein>
<evidence type="ECO:0000256" key="10">
    <source>
        <dbReference type="ARBA" id="ARBA00025449"/>
    </source>
</evidence>
<evidence type="ECO:0000256" key="1">
    <source>
        <dbReference type="ARBA" id="ARBA00004398"/>
    </source>
</evidence>
<gene>
    <name evidence="13" type="ORF">KC01_LOCUS23712</name>
</gene>
<dbReference type="GO" id="GO:0097746">
    <property type="term" value="P:blood vessel diameter maintenance"/>
    <property type="evidence" value="ECO:0007669"/>
    <property type="project" value="UniProtKB-KW"/>
</dbReference>